<dbReference type="Proteomes" id="UP000179797">
    <property type="component" value="Unassembled WGS sequence"/>
</dbReference>
<organism evidence="1 2">
    <name type="scientific">Flammeovirga pacifica</name>
    <dbReference type="NCBI Taxonomy" id="915059"/>
    <lineage>
        <taxon>Bacteria</taxon>
        <taxon>Pseudomonadati</taxon>
        <taxon>Bacteroidota</taxon>
        <taxon>Cytophagia</taxon>
        <taxon>Cytophagales</taxon>
        <taxon>Flammeovirgaceae</taxon>
        <taxon>Flammeovirga</taxon>
    </lineage>
</organism>
<gene>
    <name evidence="1" type="ORF">NH26_23995</name>
</gene>
<name>A0A1S1YUF8_FLAPC</name>
<proteinExistence type="predicted"/>
<dbReference type="STRING" id="915059.NH26_23995"/>
<comment type="caution">
    <text evidence="1">The sequence shown here is derived from an EMBL/GenBank/DDBJ whole genome shotgun (WGS) entry which is preliminary data.</text>
</comment>
<keyword evidence="2" id="KW-1185">Reference proteome</keyword>
<sequence length="635" mass="70338">MSFVFTMSCERTSFMESTGLPSNITVRNLSYPSIVNARAYSAITTSIPTMDSDGVPCGFTIVSVRSEADGELPPEYLDAVGVSSAFMDTIRVAVEITEIGEKEKVDKDGNPVLDDDGNPVIVTLYDTTFHDTPLMNPNEAGKITIADGNMFGEGDYHFTLAVTPITDSDENTQVFRDAFHLNVMPLLPIGITYEPVQQNLVIGTDDKTVTPTLRFPKDVPSYDVRFELTSDTDKVIINGETGEISLNPEFTITKNVAFTPSIKVISNVTEEEVDFEGKEDMLTIVISSERLILNAGPLLPPALIYMPYAQNLVAGGGMKTTDADVSSGNPSVTFSLETEGDKLVIDEQTGEISINPAYTLDVDQLDLYPVVKVTSLVSYEERLFENKIRVVLSKTAVTLPKTVFNFFYPSMVNKDGFTINAPVRGGVGDGLFWKTKKKPTHDFADAERPAGVAKGHSTVMHNLVYEPTRSPLQDSWMVMDAQNLTQYDSPGYDTKAIFWYKNDLVLYLPDGSAPADIEIYITSDYTGDVTTTEWTQVNDKIKFTIEGTGTEYTGTPYPGNNLGEDPEGKKDPSIGAYEKWLRCELDLADYTAETKFTLAFRYKSYYEEEFVEGVEWGMCSGRFVFTDVNYRAEEK</sequence>
<dbReference type="AlphaFoldDB" id="A0A1S1YUF8"/>
<evidence type="ECO:0000313" key="1">
    <source>
        <dbReference type="EMBL" id="OHX64636.1"/>
    </source>
</evidence>
<evidence type="ECO:0000313" key="2">
    <source>
        <dbReference type="Proteomes" id="UP000179797"/>
    </source>
</evidence>
<dbReference type="EMBL" id="JRYR02000002">
    <property type="protein sequence ID" value="OHX64636.1"/>
    <property type="molecule type" value="Genomic_DNA"/>
</dbReference>
<reference evidence="1 2" key="1">
    <citation type="journal article" date="2012" name="Int. J. Syst. Evol. Microbiol.">
        <title>Flammeovirga pacifica sp. nov., isolated from deep-sea sediment.</title>
        <authorList>
            <person name="Xu H."/>
            <person name="Fu Y."/>
            <person name="Yang N."/>
            <person name="Ding Z."/>
            <person name="Lai Q."/>
            <person name="Zeng R."/>
        </authorList>
    </citation>
    <scope>NUCLEOTIDE SEQUENCE [LARGE SCALE GENOMIC DNA]</scope>
    <source>
        <strain evidence="2">DSM 24597 / LMG 26175 / WPAGA1</strain>
    </source>
</reference>
<accession>A0A1S1YUF8</accession>
<protein>
    <submittedName>
        <fullName evidence="1">Uncharacterized protein</fullName>
    </submittedName>
</protein>